<dbReference type="SUPFAM" id="SSF52172">
    <property type="entry name" value="CheY-like"/>
    <property type="match status" value="1"/>
</dbReference>
<dbReference type="PANTHER" id="PTHR43214:SF43">
    <property type="entry name" value="TWO-COMPONENT RESPONSE REGULATOR"/>
    <property type="match status" value="1"/>
</dbReference>
<dbReference type="InterPro" id="IPR016032">
    <property type="entry name" value="Sig_transdc_resp-reg_C-effctor"/>
</dbReference>
<evidence type="ECO:0000259" key="5">
    <source>
        <dbReference type="PROSITE" id="PS50110"/>
    </source>
</evidence>
<evidence type="ECO:0000256" key="2">
    <source>
        <dbReference type="ARBA" id="ARBA00023125"/>
    </source>
</evidence>
<dbReference type="GO" id="GO:0000160">
    <property type="term" value="P:phosphorelay signal transduction system"/>
    <property type="evidence" value="ECO:0007669"/>
    <property type="project" value="InterPro"/>
</dbReference>
<dbReference type="GO" id="GO:0003677">
    <property type="term" value="F:DNA binding"/>
    <property type="evidence" value="ECO:0007669"/>
    <property type="project" value="UniProtKB-KW"/>
</dbReference>
<dbReference type="AlphaFoldDB" id="A0A212TLL4"/>
<evidence type="ECO:0000313" key="6">
    <source>
        <dbReference type="EMBL" id="SNC66959.1"/>
    </source>
</evidence>
<dbReference type="SMART" id="SM00448">
    <property type="entry name" value="REC"/>
    <property type="match status" value="1"/>
</dbReference>
<feature type="modified residue" description="4-aspartylphosphate" evidence="3">
    <location>
        <position position="64"/>
    </location>
</feature>
<evidence type="ECO:0000256" key="3">
    <source>
        <dbReference type="PROSITE-ProRule" id="PRU00169"/>
    </source>
</evidence>
<dbReference type="Gene3D" id="3.40.50.2300">
    <property type="match status" value="1"/>
</dbReference>
<keyword evidence="1 3" id="KW-0597">Phosphoprotein</keyword>
<protein>
    <submittedName>
        <fullName evidence="6">Two component transcriptional regulator, LuxR family</fullName>
    </submittedName>
</protein>
<dbReference type="SMART" id="SM00421">
    <property type="entry name" value="HTH_LUXR"/>
    <property type="match status" value="1"/>
</dbReference>
<dbReference type="InterPro" id="IPR058245">
    <property type="entry name" value="NreC/VraR/RcsB-like_REC"/>
</dbReference>
<dbReference type="InterPro" id="IPR001789">
    <property type="entry name" value="Sig_transdc_resp-reg_receiver"/>
</dbReference>
<evidence type="ECO:0000256" key="1">
    <source>
        <dbReference type="ARBA" id="ARBA00022553"/>
    </source>
</evidence>
<dbReference type="InterPro" id="IPR011006">
    <property type="entry name" value="CheY-like_superfamily"/>
</dbReference>
<dbReference type="OrthoDB" id="9797341at2"/>
<reference evidence="7" key="1">
    <citation type="submission" date="2017-06" db="EMBL/GenBank/DDBJ databases">
        <authorList>
            <person name="Varghese N."/>
            <person name="Submissions S."/>
        </authorList>
    </citation>
    <scope>NUCLEOTIDE SEQUENCE [LARGE SCALE GENOMIC DNA]</scope>
    <source>
        <strain evidence="7">DSM 11116</strain>
    </source>
</reference>
<organism evidence="6 7">
    <name type="scientific">Hymenobacter gelipurpurascens</name>
    <dbReference type="NCBI Taxonomy" id="89968"/>
    <lineage>
        <taxon>Bacteria</taxon>
        <taxon>Pseudomonadati</taxon>
        <taxon>Bacteroidota</taxon>
        <taxon>Cytophagia</taxon>
        <taxon>Cytophagales</taxon>
        <taxon>Hymenobacteraceae</taxon>
        <taxon>Hymenobacter</taxon>
    </lineage>
</organism>
<keyword evidence="2" id="KW-0238">DNA-binding</keyword>
<dbReference type="RefSeq" id="WP_088843022.1">
    <property type="nucleotide sequence ID" value="NZ_FYEW01000001.1"/>
</dbReference>
<dbReference type="SUPFAM" id="SSF46894">
    <property type="entry name" value="C-terminal effector domain of the bipartite response regulators"/>
    <property type="match status" value="1"/>
</dbReference>
<dbReference type="Proteomes" id="UP000198131">
    <property type="component" value="Unassembled WGS sequence"/>
</dbReference>
<feature type="domain" description="Response regulatory" evidence="5">
    <location>
        <begin position="12"/>
        <end position="129"/>
    </location>
</feature>
<dbReference type="Pfam" id="PF00196">
    <property type="entry name" value="GerE"/>
    <property type="match status" value="1"/>
</dbReference>
<proteinExistence type="predicted"/>
<dbReference type="PANTHER" id="PTHR43214">
    <property type="entry name" value="TWO-COMPONENT RESPONSE REGULATOR"/>
    <property type="match status" value="1"/>
</dbReference>
<dbReference type="Pfam" id="PF00072">
    <property type="entry name" value="Response_reg"/>
    <property type="match status" value="1"/>
</dbReference>
<feature type="domain" description="HTH luxR-type" evidence="4">
    <location>
        <begin position="157"/>
        <end position="222"/>
    </location>
</feature>
<dbReference type="CDD" id="cd17535">
    <property type="entry name" value="REC_NarL-like"/>
    <property type="match status" value="1"/>
</dbReference>
<dbReference type="EMBL" id="FYEW01000001">
    <property type="protein sequence ID" value="SNC66959.1"/>
    <property type="molecule type" value="Genomic_DNA"/>
</dbReference>
<gene>
    <name evidence="6" type="ORF">SAMN06265337_1788</name>
</gene>
<keyword evidence="7" id="KW-1185">Reference proteome</keyword>
<accession>A0A212TLL4</accession>
<dbReference type="CDD" id="cd06170">
    <property type="entry name" value="LuxR_C_like"/>
    <property type="match status" value="1"/>
</dbReference>
<dbReference type="PRINTS" id="PR00038">
    <property type="entry name" value="HTHLUXR"/>
</dbReference>
<dbReference type="InterPro" id="IPR000792">
    <property type="entry name" value="Tscrpt_reg_LuxR_C"/>
</dbReference>
<dbReference type="PROSITE" id="PS50043">
    <property type="entry name" value="HTH_LUXR_2"/>
    <property type="match status" value="1"/>
</dbReference>
<evidence type="ECO:0000313" key="7">
    <source>
        <dbReference type="Proteomes" id="UP000198131"/>
    </source>
</evidence>
<dbReference type="InterPro" id="IPR039420">
    <property type="entry name" value="WalR-like"/>
</dbReference>
<dbReference type="GO" id="GO:0006355">
    <property type="term" value="P:regulation of DNA-templated transcription"/>
    <property type="evidence" value="ECO:0007669"/>
    <property type="project" value="InterPro"/>
</dbReference>
<dbReference type="PROSITE" id="PS50110">
    <property type="entry name" value="RESPONSE_REGULATORY"/>
    <property type="match status" value="1"/>
</dbReference>
<evidence type="ECO:0000259" key="4">
    <source>
        <dbReference type="PROSITE" id="PS50043"/>
    </source>
</evidence>
<sequence length="225" mass="24978">MTTSLPVSNQIPLLLVDDHPVVVEGLKALLNSEKDLPVTAQAYSGEEALDVLAQHPEIRVAVLDLNMPGMTGVELAYTIRQLYPQIRILILSMFHDHASVAEVLEVGCSGYVLKTTSKDELSGAIREVAAGRTYFSKEVAATVLQNLQIPASREQIREARAAELTNRELEILQLIAREYSNSRIAEILFISERTVETHRKNILTKTNSKSVVGLIQYAMRNRLIS</sequence>
<name>A0A212TLL4_9BACT</name>